<comment type="subcellular location">
    <subcellularLocation>
        <location evidence="1">Nucleus</location>
        <location evidence="1">Nuclear pore complex</location>
    </subcellularLocation>
</comment>
<dbReference type="GO" id="GO:0017056">
    <property type="term" value="F:structural constituent of nuclear pore"/>
    <property type="evidence" value="ECO:0007669"/>
    <property type="project" value="InterPro"/>
</dbReference>
<evidence type="ECO:0000256" key="3">
    <source>
        <dbReference type="ARBA" id="ARBA00022816"/>
    </source>
</evidence>
<feature type="compositionally biased region" description="Low complexity" evidence="8">
    <location>
        <begin position="62"/>
        <end position="85"/>
    </location>
</feature>
<feature type="compositionally biased region" description="Polar residues" evidence="8">
    <location>
        <begin position="234"/>
        <end position="246"/>
    </location>
</feature>
<keyword evidence="3" id="KW-0509">mRNA transport</keyword>
<gene>
    <name evidence="9" type="ORF">Malapachy_3582</name>
</gene>
<feature type="region of interest" description="Disordered" evidence="8">
    <location>
        <begin position="62"/>
        <end position="246"/>
    </location>
</feature>
<dbReference type="AlphaFoldDB" id="A0A0N0RSR9"/>
<name>A0A0N0RSR9_9BASI</name>
<evidence type="ECO:0000256" key="8">
    <source>
        <dbReference type="SAM" id="MobiDB-lite"/>
    </source>
</evidence>
<evidence type="ECO:0000313" key="10">
    <source>
        <dbReference type="Proteomes" id="UP000037751"/>
    </source>
</evidence>
<evidence type="ECO:0000256" key="4">
    <source>
        <dbReference type="ARBA" id="ARBA00022927"/>
    </source>
</evidence>
<dbReference type="InterPro" id="IPR024882">
    <property type="entry name" value="NUP58/p45/49"/>
</dbReference>
<keyword evidence="10" id="KW-1185">Reference proteome</keyword>
<protein>
    <submittedName>
        <fullName evidence="9">Nuclear pore protein</fullName>
    </submittedName>
</protein>
<sequence>MSLFGAPTSNTAGSNPLTRSVSFSSMNTAKPFSFGASSTNNAPATQAGSLFSSAPTNAATNTTTTSGGLFGASTAGTTNTNTSSGGLFGKPNTQGTSTGLFGTQQPSTNTTQSGGGLFGAQQPSTNTGFGASASKPAAPGGLFGAQPSNPAPSGGLFGSTTNNQAPSGGLFGTQNNNANQGTSLFGASAPSTQQNGPFSTTQTNSGGLFGASTNTNNQGSTSLFGAPKPMNASFGASTATPAQNASPLQQHPFYQRERYNDLPEAQRSLLDTMEKFINSQTQMKHELRSRSSTDEMRQLMADVHELTSVQQALASTLEADSIRLQTVSAKVEQDRNDNAMLHQVATHARDRLSDGSSFVDWLRRFYERISEEDVARIQRYRLTMEQLERHLLSLNQREQFAPQVIADIIHDQNASFMALTEHVATLHAEIDTLKKDYVKWYQNRFQSVRDPFAPVTAAAEH</sequence>
<reference evidence="9 10" key="1">
    <citation type="submission" date="2015-07" db="EMBL/GenBank/DDBJ databases">
        <title>Draft Genome Sequence of Malassezia furfur CBS1878 and Malassezia pachydermatis CBS1879.</title>
        <authorList>
            <person name="Triana S."/>
            <person name="Ohm R."/>
            <person name="Gonzalez A."/>
            <person name="DeCock H."/>
            <person name="Restrepo S."/>
            <person name="Celis A."/>
        </authorList>
    </citation>
    <scope>NUCLEOTIDE SEQUENCE [LARGE SCALE GENOMIC DNA]</scope>
    <source>
        <strain evidence="9 10">CBS 1879</strain>
    </source>
</reference>
<dbReference type="GO" id="GO:0051028">
    <property type="term" value="P:mRNA transport"/>
    <property type="evidence" value="ECO:0007669"/>
    <property type="project" value="UniProtKB-KW"/>
</dbReference>
<dbReference type="Pfam" id="PF13634">
    <property type="entry name" value="Nucleoporin_FG"/>
    <property type="match status" value="2"/>
</dbReference>
<evidence type="ECO:0000256" key="7">
    <source>
        <dbReference type="ARBA" id="ARBA00023242"/>
    </source>
</evidence>
<keyword evidence="5" id="KW-0811">Translocation</keyword>
<dbReference type="PANTHER" id="PTHR13437">
    <property type="entry name" value="NUCLEOPORIN P58/P45 NUCLEOPORIN-LIKE PROTEIN 1"/>
    <property type="match status" value="1"/>
</dbReference>
<dbReference type="EMBL" id="LGAV01000001">
    <property type="protein sequence ID" value="KOS16472.1"/>
    <property type="molecule type" value="Genomic_DNA"/>
</dbReference>
<dbReference type="PANTHER" id="PTHR13437:SF2">
    <property type="entry name" value="NUCLEOPORIN P58_P45"/>
    <property type="match status" value="1"/>
</dbReference>
<dbReference type="InterPro" id="IPR025574">
    <property type="entry name" value="Nucleoporin_FG_rpt"/>
</dbReference>
<feature type="compositionally biased region" description="Low complexity" evidence="8">
    <location>
        <begin position="128"/>
        <end position="140"/>
    </location>
</feature>
<feature type="compositionally biased region" description="Polar residues" evidence="8">
    <location>
        <begin position="91"/>
        <end position="112"/>
    </location>
</feature>
<keyword evidence="4" id="KW-0653">Protein transport</keyword>
<dbReference type="RefSeq" id="XP_017994104.1">
    <property type="nucleotide sequence ID" value="XM_018138048.1"/>
</dbReference>
<dbReference type="Gene3D" id="6.10.140.1350">
    <property type="match status" value="1"/>
</dbReference>
<keyword evidence="2" id="KW-0813">Transport</keyword>
<dbReference type="GO" id="GO:0005643">
    <property type="term" value="C:nuclear pore"/>
    <property type="evidence" value="ECO:0007669"/>
    <property type="project" value="UniProtKB-SubCell"/>
</dbReference>
<keyword evidence="6" id="KW-0906">Nuclear pore complex</keyword>
<proteinExistence type="predicted"/>
<dbReference type="GO" id="GO:0015031">
    <property type="term" value="P:protein transport"/>
    <property type="evidence" value="ECO:0007669"/>
    <property type="project" value="UniProtKB-KW"/>
</dbReference>
<dbReference type="VEuPathDB" id="FungiDB:Malapachy_3582"/>
<evidence type="ECO:0000256" key="1">
    <source>
        <dbReference type="ARBA" id="ARBA00004567"/>
    </source>
</evidence>
<dbReference type="GeneID" id="28729924"/>
<evidence type="ECO:0000313" key="9">
    <source>
        <dbReference type="EMBL" id="KOS16472.1"/>
    </source>
</evidence>
<dbReference type="OrthoDB" id="2538017at2759"/>
<accession>A0A0N0RSR9</accession>
<feature type="compositionally biased region" description="Polar residues" evidence="8">
    <location>
        <begin position="158"/>
        <end position="223"/>
    </location>
</feature>
<comment type="caution">
    <text evidence="9">The sequence shown here is derived from an EMBL/GenBank/DDBJ whole genome shotgun (WGS) entry which is preliminary data.</text>
</comment>
<dbReference type="STRING" id="77020.A0A0N0RSR9"/>
<dbReference type="Proteomes" id="UP000037751">
    <property type="component" value="Unassembled WGS sequence"/>
</dbReference>
<evidence type="ECO:0000256" key="2">
    <source>
        <dbReference type="ARBA" id="ARBA00022448"/>
    </source>
</evidence>
<organism evidence="9 10">
    <name type="scientific">Malassezia pachydermatis</name>
    <dbReference type="NCBI Taxonomy" id="77020"/>
    <lineage>
        <taxon>Eukaryota</taxon>
        <taxon>Fungi</taxon>
        <taxon>Dikarya</taxon>
        <taxon>Basidiomycota</taxon>
        <taxon>Ustilaginomycotina</taxon>
        <taxon>Malasseziomycetes</taxon>
        <taxon>Malasseziales</taxon>
        <taxon>Malasseziaceae</taxon>
        <taxon>Malassezia</taxon>
    </lineage>
</organism>
<dbReference type="GO" id="GO:0008139">
    <property type="term" value="F:nuclear localization sequence binding"/>
    <property type="evidence" value="ECO:0007669"/>
    <property type="project" value="InterPro"/>
</dbReference>
<evidence type="ECO:0000256" key="6">
    <source>
        <dbReference type="ARBA" id="ARBA00023132"/>
    </source>
</evidence>
<evidence type="ECO:0000256" key="5">
    <source>
        <dbReference type="ARBA" id="ARBA00023010"/>
    </source>
</evidence>
<keyword evidence="7" id="KW-0539">Nucleus</keyword>